<dbReference type="EMBL" id="CADEBC010000524">
    <property type="protein sequence ID" value="CAB3245468.1"/>
    <property type="molecule type" value="Genomic_DNA"/>
</dbReference>
<feature type="transmembrane region" description="Helical" evidence="5">
    <location>
        <begin position="217"/>
        <end position="238"/>
    </location>
</feature>
<feature type="transmembrane region" description="Helical" evidence="5">
    <location>
        <begin position="245"/>
        <end position="268"/>
    </location>
</feature>
<gene>
    <name evidence="7" type="ORF">APLA_LOCUS10491</name>
</gene>
<dbReference type="InterPro" id="IPR005829">
    <property type="entry name" value="Sugar_transporter_CS"/>
</dbReference>
<keyword evidence="2 5" id="KW-0812">Transmembrane</keyword>
<proteinExistence type="predicted"/>
<feature type="transmembrane region" description="Helical" evidence="5">
    <location>
        <begin position="358"/>
        <end position="376"/>
    </location>
</feature>
<dbReference type="Gene3D" id="1.20.1250.20">
    <property type="entry name" value="MFS general substrate transporter like domains"/>
    <property type="match status" value="1"/>
</dbReference>
<dbReference type="SUPFAM" id="SSF103473">
    <property type="entry name" value="MFS general substrate transporter"/>
    <property type="match status" value="1"/>
</dbReference>
<accession>A0A8S1AJM0</accession>
<feature type="transmembrane region" description="Helical" evidence="5">
    <location>
        <begin position="474"/>
        <end position="494"/>
    </location>
</feature>
<feature type="transmembrane region" description="Helical" evidence="5">
    <location>
        <begin position="500"/>
        <end position="521"/>
    </location>
</feature>
<keyword evidence="3 5" id="KW-1133">Transmembrane helix</keyword>
<dbReference type="PANTHER" id="PTHR24064">
    <property type="entry name" value="SOLUTE CARRIER FAMILY 22 MEMBER"/>
    <property type="match status" value="1"/>
</dbReference>
<feature type="transmembrane region" description="Helical" evidence="5">
    <location>
        <begin position="415"/>
        <end position="435"/>
    </location>
</feature>
<dbReference type="Pfam" id="PF00083">
    <property type="entry name" value="Sugar_tr"/>
    <property type="match status" value="1"/>
</dbReference>
<feature type="domain" description="Major facilitator superfamily (MFS) profile" evidence="6">
    <location>
        <begin position="103"/>
        <end position="526"/>
    </location>
</feature>
<dbReference type="InterPro" id="IPR020846">
    <property type="entry name" value="MFS_dom"/>
</dbReference>
<feature type="transmembrane region" description="Helical" evidence="5">
    <location>
        <begin position="42"/>
        <end position="64"/>
    </location>
</feature>
<evidence type="ECO:0000256" key="5">
    <source>
        <dbReference type="SAM" id="Phobius"/>
    </source>
</evidence>
<evidence type="ECO:0000256" key="3">
    <source>
        <dbReference type="ARBA" id="ARBA00022989"/>
    </source>
</evidence>
<organism evidence="7 8">
    <name type="scientific">Arctia plantaginis</name>
    <name type="common">Wood tiger moth</name>
    <name type="synonym">Phalaena plantaginis</name>
    <dbReference type="NCBI Taxonomy" id="874455"/>
    <lineage>
        <taxon>Eukaryota</taxon>
        <taxon>Metazoa</taxon>
        <taxon>Ecdysozoa</taxon>
        <taxon>Arthropoda</taxon>
        <taxon>Hexapoda</taxon>
        <taxon>Insecta</taxon>
        <taxon>Pterygota</taxon>
        <taxon>Neoptera</taxon>
        <taxon>Endopterygota</taxon>
        <taxon>Lepidoptera</taxon>
        <taxon>Glossata</taxon>
        <taxon>Ditrysia</taxon>
        <taxon>Noctuoidea</taxon>
        <taxon>Erebidae</taxon>
        <taxon>Arctiinae</taxon>
        <taxon>Arctia</taxon>
    </lineage>
</organism>
<dbReference type="GO" id="GO:0016020">
    <property type="term" value="C:membrane"/>
    <property type="evidence" value="ECO:0007669"/>
    <property type="project" value="UniProtKB-SubCell"/>
</dbReference>
<feature type="transmembrane region" description="Helical" evidence="5">
    <location>
        <begin position="441"/>
        <end position="462"/>
    </location>
</feature>
<evidence type="ECO:0000256" key="4">
    <source>
        <dbReference type="ARBA" id="ARBA00023136"/>
    </source>
</evidence>
<dbReference type="InterPro" id="IPR036259">
    <property type="entry name" value="MFS_trans_sf"/>
</dbReference>
<evidence type="ECO:0000259" key="6">
    <source>
        <dbReference type="PROSITE" id="PS50850"/>
    </source>
</evidence>
<comment type="subcellular location">
    <subcellularLocation>
        <location evidence="1">Membrane</location>
        <topology evidence="1">Multi-pass membrane protein</topology>
    </subcellularLocation>
</comment>
<evidence type="ECO:0000256" key="2">
    <source>
        <dbReference type="ARBA" id="ARBA00022692"/>
    </source>
</evidence>
<comment type="caution">
    <text evidence="7">The sequence shown here is derived from an EMBL/GenBank/DDBJ whole genome shotgun (WGS) entry which is preliminary data.</text>
</comment>
<dbReference type="InterPro" id="IPR005828">
    <property type="entry name" value="MFS_sugar_transport-like"/>
</dbReference>
<dbReference type="PROSITE" id="PS50850">
    <property type="entry name" value="MFS"/>
    <property type="match status" value="1"/>
</dbReference>
<dbReference type="AlphaFoldDB" id="A0A8S1AJM0"/>
<evidence type="ECO:0000313" key="8">
    <source>
        <dbReference type="Proteomes" id="UP000494106"/>
    </source>
</evidence>
<feature type="transmembrane region" description="Helical" evidence="5">
    <location>
        <begin position="157"/>
        <end position="179"/>
    </location>
</feature>
<dbReference type="PROSITE" id="PS00216">
    <property type="entry name" value="SUGAR_TRANSPORT_1"/>
    <property type="match status" value="1"/>
</dbReference>
<dbReference type="OrthoDB" id="6884957at2759"/>
<keyword evidence="8" id="KW-1185">Reference proteome</keyword>
<feature type="transmembrane region" description="Helical" evidence="5">
    <location>
        <begin position="274"/>
        <end position="293"/>
    </location>
</feature>
<feature type="transmembrane region" description="Helical" evidence="5">
    <location>
        <begin position="186"/>
        <end position="205"/>
    </location>
</feature>
<evidence type="ECO:0000256" key="1">
    <source>
        <dbReference type="ARBA" id="ARBA00004141"/>
    </source>
</evidence>
<sequence length="552" mass="61397">MSLKQQKEHNLSEELNSNQHNDADALESVLSHVGSMGLYQKLLFVAMMPFGIFYAFVYCVQMFIVATPQNHWCRVPALANLSMEWRKNLSAPVTSSGEIERCMTFVTNWTYVLETMTPPPEETPMIPCQHGWEFDRVDIPYETIVSDRGWVCGSASYIPIAQSFFFAGSLIGAIILGYIADQFGRVPALIGANLIGGIGGVATIFTSGVWDFIFCRFLAGIAYDNCFMMVYILVLEYVGTQYRTLVGATSIALYFGAGSMALPWIALWANDWRLLMWITSLPMFIVILAPWLLPESARWLASTGRINQAVKVLRRFETINGTKIPDNIMGEFIVSSNTGNKKESYMALFKSAPLRKSMVLMVLYYMGGTAIFDGLVRLSDSFGLDFFVTFTLTSATEIPSIAFLVVVLDRWGRRNLGFGPMTLTGVLILIALFVPKGITQAALAITARFFLNMSYCASIQWATEILPTPFRASGSSILHMTGYVATAMSPFIIYSEHIWSKLPLLFMGIISLISAGISLLLPETQGKQMPQTVTDSENIIRQQRLCGKPEND</sequence>
<name>A0A8S1AJM0_ARCPL</name>
<reference evidence="7 8" key="1">
    <citation type="submission" date="2020-04" db="EMBL/GenBank/DDBJ databases">
        <authorList>
            <person name="Wallbank WR R."/>
            <person name="Pardo Diaz C."/>
            <person name="Kozak K."/>
            <person name="Martin S."/>
            <person name="Jiggins C."/>
            <person name="Moest M."/>
            <person name="Warren A I."/>
            <person name="Byers J.R.P. K."/>
            <person name="Montejo-Kovacevich G."/>
            <person name="Yen C E."/>
        </authorList>
    </citation>
    <scope>NUCLEOTIDE SEQUENCE [LARGE SCALE GENOMIC DNA]</scope>
</reference>
<protein>
    <recommendedName>
        <fullName evidence="6">Major facilitator superfamily (MFS) profile domain-containing protein</fullName>
    </recommendedName>
</protein>
<feature type="transmembrane region" description="Helical" evidence="5">
    <location>
        <begin position="382"/>
        <end position="408"/>
    </location>
</feature>
<dbReference type="Proteomes" id="UP000494106">
    <property type="component" value="Unassembled WGS sequence"/>
</dbReference>
<evidence type="ECO:0000313" key="7">
    <source>
        <dbReference type="EMBL" id="CAB3245468.1"/>
    </source>
</evidence>
<keyword evidence="4 5" id="KW-0472">Membrane</keyword>
<dbReference type="GO" id="GO:0022857">
    <property type="term" value="F:transmembrane transporter activity"/>
    <property type="evidence" value="ECO:0007669"/>
    <property type="project" value="InterPro"/>
</dbReference>